<dbReference type="InParanoid" id="A0A067PKX8"/>
<feature type="transmembrane region" description="Helical" evidence="1">
    <location>
        <begin position="22"/>
        <end position="39"/>
    </location>
</feature>
<evidence type="ECO:0000256" key="1">
    <source>
        <dbReference type="SAM" id="Phobius"/>
    </source>
</evidence>
<evidence type="ECO:0000313" key="3">
    <source>
        <dbReference type="Proteomes" id="UP000027265"/>
    </source>
</evidence>
<gene>
    <name evidence="2" type="ORF">JAAARDRAFT_41390</name>
</gene>
<dbReference type="AlphaFoldDB" id="A0A067PKX8"/>
<accession>A0A067PKX8</accession>
<keyword evidence="1" id="KW-1133">Transmembrane helix</keyword>
<keyword evidence="1" id="KW-0812">Transmembrane</keyword>
<dbReference type="Proteomes" id="UP000027265">
    <property type="component" value="Unassembled WGS sequence"/>
</dbReference>
<keyword evidence="3" id="KW-1185">Reference proteome</keyword>
<sequence>MRLVVSVDNDECGSLTVSSDSFGLWIAFLYVLTFMKLDARARGSDIALVLPFNGCLLMRRVQLNTIVLSIDRQPE</sequence>
<keyword evidence="1" id="KW-0472">Membrane</keyword>
<organism evidence="2 3">
    <name type="scientific">Jaapia argillacea MUCL 33604</name>
    <dbReference type="NCBI Taxonomy" id="933084"/>
    <lineage>
        <taxon>Eukaryota</taxon>
        <taxon>Fungi</taxon>
        <taxon>Dikarya</taxon>
        <taxon>Basidiomycota</taxon>
        <taxon>Agaricomycotina</taxon>
        <taxon>Agaricomycetes</taxon>
        <taxon>Agaricomycetidae</taxon>
        <taxon>Jaapiales</taxon>
        <taxon>Jaapiaceae</taxon>
        <taxon>Jaapia</taxon>
    </lineage>
</organism>
<reference evidence="3" key="1">
    <citation type="journal article" date="2014" name="Proc. Natl. Acad. Sci. U.S.A.">
        <title>Extensive sampling of basidiomycete genomes demonstrates inadequacy of the white-rot/brown-rot paradigm for wood decay fungi.</title>
        <authorList>
            <person name="Riley R."/>
            <person name="Salamov A.A."/>
            <person name="Brown D.W."/>
            <person name="Nagy L.G."/>
            <person name="Floudas D."/>
            <person name="Held B.W."/>
            <person name="Levasseur A."/>
            <person name="Lombard V."/>
            <person name="Morin E."/>
            <person name="Otillar R."/>
            <person name="Lindquist E.A."/>
            <person name="Sun H."/>
            <person name="LaButti K.M."/>
            <person name="Schmutz J."/>
            <person name="Jabbour D."/>
            <person name="Luo H."/>
            <person name="Baker S.E."/>
            <person name="Pisabarro A.G."/>
            <person name="Walton J.D."/>
            <person name="Blanchette R.A."/>
            <person name="Henrissat B."/>
            <person name="Martin F."/>
            <person name="Cullen D."/>
            <person name="Hibbett D.S."/>
            <person name="Grigoriev I.V."/>
        </authorList>
    </citation>
    <scope>NUCLEOTIDE SEQUENCE [LARGE SCALE GENOMIC DNA]</scope>
    <source>
        <strain evidence="3">MUCL 33604</strain>
    </source>
</reference>
<evidence type="ECO:0000313" key="2">
    <source>
        <dbReference type="EMBL" id="KDQ51121.1"/>
    </source>
</evidence>
<dbReference type="HOGENOM" id="CLU_2671399_0_0_1"/>
<protein>
    <submittedName>
        <fullName evidence="2">Uncharacterized protein</fullName>
    </submittedName>
</protein>
<dbReference type="EMBL" id="KL197751">
    <property type="protein sequence ID" value="KDQ51121.1"/>
    <property type="molecule type" value="Genomic_DNA"/>
</dbReference>
<proteinExistence type="predicted"/>
<name>A0A067PKX8_9AGAM</name>